<dbReference type="Gene3D" id="3.20.20.100">
    <property type="entry name" value="NADP-dependent oxidoreductase domain"/>
    <property type="match status" value="1"/>
</dbReference>
<dbReference type="STRING" id="1184151.AW736_17175"/>
<dbReference type="Proteomes" id="UP000078486">
    <property type="component" value="Unassembled WGS sequence"/>
</dbReference>
<dbReference type="GO" id="GO:0005829">
    <property type="term" value="C:cytosol"/>
    <property type="evidence" value="ECO:0007669"/>
    <property type="project" value="TreeGrafter"/>
</dbReference>
<comment type="caution">
    <text evidence="2">The sequence shown here is derived from an EMBL/GenBank/DDBJ whole genome shotgun (WGS) entry which is preliminary data.</text>
</comment>
<feature type="domain" description="NADP-dependent oxidoreductase" evidence="1">
    <location>
        <begin position="18"/>
        <end position="298"/>
    </location>
</feature>
<proteinExistence type="predicted"/>
<evidence type="ECO:0000313" key="2">
    <source>
        <dbReference type="EMBL" id="OAM88563.1"/>
    </source>
</evidence>
<evidence type="ECO:0000259" key="1">
    <source>
        <dbReference type="Pfam" id="PF00248"/>
    </source>
</evidence>
<accession>A0A178IEX3</accession>
<name>A0A178IEX3_9BACT</name>
<gene>
    <name evidence="2" type="ORF">AW736_17175</name>
</gene>
<organism evidence="2 3">
    <name type="scientific">Termitidicoccus mucosus</name>
    <dbReference type="NCBI Taxonomy" id="1184151"/>
    <lineage>
        <taxon>Bacteria</taxon>
        <taxon>Pseudomonadati</taxon>
        <taxon>Verrucomicrobiota</taxon>
        <taxon>Opitutia</taxon>
        <taxon>Opitutales</taxon>
        <taxon>Opitutaceae</taxon>
        <taxon>Termitidicoccus</taxon>
    </lineage>
</organism>
<dbReference type="AlphaFoldDB" id="A0A178IEX3"/>
<keyword evidence="3" id="KW-1185">Reference proteome</keyword>
<dbReference type="SUPFAM" id="SSF51430">
    <property type="entry name" value="NAD(P)-linked oxidoreductase"/>
    <property type="match status" value="1"/>
</dbReference>
<dbReference type="PANTHER" id="PTHR43364">
    <property type="entry name" value="NADH-SPECIFIC METHYLGLYOXAL REDUCTASE-RELATED"/>
    <property type="match status" value="1"/>
</dbReference>
<dbReference type="Pfam" id="PF00248">
    <property type="entry name" value="Aldo_ket_red"/>
    <property type="match status" value="1"/>
</dbReference>
<dbReference type="InterPro" id="IPR020471">
    <property type="entry name" value="AKR"/>
</dbReference>
<dbReference type="PRINTS" id="PR00069">
    <property type="entry name" value="ALDKETRDTASE"/>
</dbReference>
<dbReference type="CDD" id="cd19092">
    <property type="entry name" value="AKR_BsYcsN_EcYdhF-like"/>
    <property type="match status" value="1"/>
</dbReference>
<dbReference type="InterPro" id="IPR050523">
    <property type="entry name" value="AKR_Detox_Biosynth"/>
</dbReference>
<sequence length="307" mass="34030">MRTIKLGQSELQVPVVAVGCMRINRLGSKQEAERFVQTALDQGANFFDHADIYGNGDCEAIFADAVHMSGSVRAKLILQSKCGIVRGRMFDFSKEHILASVDGSLKRLRTDYLDVLLLHRPDALVEPEEVAGAFDALHASGKVRHFGVSNQNPMQIRLLQKSLRQPIVANQLQLSITNAAMISTGIHVNMLEDSSVDRDGSVLDFCRLGDITVQPWSPFQYGFFEGVFLGNEKFPKLNAKIDELAAKYQVSNTTIALAWILRHPANMQPVTGTMNIGRLKDCIKAADVRITREEWYAIYLAAGNTLP</sequence>
<protein>
    <submittedName>
        <fullName evidence="2">Aldo/keto reductase</fullName>
    </submittedName>
</protein>
<dbReference type="OrthoDB" id="9773828at2"/>
<dbReference type="PANTHER" id="PTHR43364:SF1">
    <property type="entry name" value="OXIDOREDUCTASE YDHF"/>
    <property type="match status" value="1"/>
</dbReference>
<dbReference type="InterPro" id="IPR036812">
    <property type="entry name" value="NAD(P)_OxRdtase_dom_sf"/>
</dbReference>
<dbReference type="InterPro" id="IPR023210">
    <property type="entry name" value="NADP_OxRdtase_dom"/>
</dbReference>
<evidence type="ECO:0000313" key="3">
    <source>
        <dbReference type="Proteomes" id="UP000078486"/>
    </source>
</evidence>
<dbReference type="RefSeq" id="WP_068771513.1">
    <property type="nucleotide sequence ID" value="NZ_CP109796.1"/>
</dbReference>
<dbReference type="GO" id="GO:0016491">
    <property type="term" value="F:oxidoreductase activity"/>
    <property type="evidence" value="ECO:0007669"/>
    <property type="project" value="InterPro"/>
</dbReference>
<reference evidence="2 3" key="1">
    <citation type="submission" date="2016-01" db="EMBL/GenBank/DDBJ databases">
        <title>High potential of lignocellulose degradation of a new Verrucomicrobia species.</title>
        <authorList>
            <person name="Wang Y."/>
            <person name="Shi Y."/>
            <person name="Qiu Z."/>
            <person name="Liu S."/>
            <person name="Yang H."/>
        </authorList>
    </citation>
    <scope>NUCLEOTIDE SEQUENCE [LARGE SCALE GENOMIC DNA]</scope>
    <source>
        <strain evidence="2 3">TSB47</strain>
    </source>
</reference>
<dbReference type="EMBL" id="LRRQ01000127">
    <property type="protein sequence ID" value="OAM88563.1"/>
    <property type="molecule type" value="Genomic_DNA"/>
</dbReference>